<dbReference type="Pfam" id="PF13607">
    <property type="entry name" value="Succ_CoA_lig"/>
    <property type="match status" value="1"/>
</dbReference>
<dbReference type="InterPro" id="IPR036291">
    <property type="entry name" value="NAD(P)-bd_dom_sf"/>
</dbReference>
<dbReference type="AlphaFoldDB" id="A0A8I0EVP4"/>
<evidence type="ECO:0000313" key="2">
    <source>
        <dbReference type="EMBL" id="MBC9226473.1"/>
    </source>
</evidence>
<evidence type="ECO:0000259" key="1">
    <source>
        <dbReference type="SMART" id="SM00881"/>
    </source>
</evidence>
<dbReference type="Gene3D" id="3.40.50.720">
    <property type="entry name" value="NAD(P)-binding Rossmann-like Domain"/>
    <property type="match status" value="1"/>
</dbReference>
<dbReference type="RefSeq" id="WP_187769321.1">
    <property type="nucleotide sequence ID" value="NZ_JACTVM010000002.1"/>
</dbReference>
<dbReference type="InterPro" id="IPR032875">
    <property type="entry name" value="Succ_CoA_lig_flav_dom"/>
</dbReference>
<dbReference type="Pfam" id="PF13380">
    <property type="entry name" value="CoA_binding_2"/>
    <property type="match status" value="1"/>
</dbReference>
<protein>
    <submittedName>
        <fullName evidence="2">CoA-binding protein</fullName>
    </submittedName>
</protein>
<dbReference type="InterPro" id="IPR016102">
    <property type="entry name" value="Succinyl-CoA_synth-like"/>
</dbReference>
<gene>
    <name evidence="2" type="ORF">IBG24_09105</name>
</gene>
<dbReference type="PANTHER" id="PTHR42793">
    <property type="entry name" value="COA BINDING DOMAIN CONTAINING PROTEIN"/>
    <property type="match status" value="1"/>
</dbReference>
<feature type="domain" description="CoA-binding" evidence="1">
    <location>
        <begin position="9"/>
        <end position="104"/>
    </location>
</feature>
<dbReference type="InterPro" id="IPR003781">
    <property type="entry name" value="CoA-bd"/>
</dbReference>
<dbReference type="Proteomes" id="UP000620591">
    <property type="component" value="Unassembled WGS sequence"/>
</dbReference>
<dbReference type="SMART" id="SM00881">
    <property type="entry name" value="CoA_binding"/>
    <property type="match status" value="1"/>
</dbReference>
<dbReference type="Gene3D" id="3.40.50.261">
    <property type="entry name" value="Succinyl-CoA synthetase domains"/>
    <property type="match status" value="2"/>
</dbReference>
<comment type="caution">
    <text evidence="2">The sequence shown here is derived from an EMBL/GenBank/DDBJ whole genome shotgun (WGS) entry which is preliminary data.</text>
</comment>
<sequence>MSRALGDLVFEPRSIVVYGASSDPDKLSGRPLDYLNKLGFGGDVFAVNPRRDVVQGVKAYATVADVPGPVDLAVIVVPADKVPGAVEECAAAGVGAAIIFASGFSEAPGGVGVRDQERIAEAARTSGMRVLGPNGLGSFALPSKAFATFSTAFDAPGALPDSPIALVAQSGAVGTFTYTTMTALGLGVRYFANTGNQVDISVVELLDALVDREDVDVLLGHLEGFTDPDGLDRLASRAKAAGKPLVLLKAGRTASGERAIGAHTGSRGGDDALFNEVLERHGAIRAESMEQMADLALVFAGGRRAPGRRVSIVTQSGGAGALSTDAAVDLGLRIDPWVDETRTEVGSFLPFFASTANPIDLTGALINDPSILDRSLQIACDTDETDVVLVVLGNSDKAGKALVDICVKHHAATSKPFVMVWTGGSGQPRLDLLEAGVPTFAEPLRAVRAIAHLVNAGEVPR</sequence>
<dbReference type="SUPFAM" id="SSF51735">
    <property type="entry name" value="NAD(P)-binding Rossmann-fold domains"/>
    <property type="match status" value="1"/>
</dbReference>
<accession>A0A8I0EVP4</accession>
<dbReference type="SUPFAM" id="SSF52210">
    <property type="entry name" value="Succinyl-CoA synthetase domains"/>
    <property type="match status" value="2"/>
</dbReference>
<dbReference type="Pfam" id="PF19045">
    <property type="entry name" value="Ligase_CoA_2"/>
    <property type="match status" value="1"/>
</dbReference>
<dbReference type="InterPro" id="IPR043938">
    <property type="entry name" value="Ligase_CoA_dom"/>
</dbReference>
<organism evidence="2 3">
    <name type="scientific">Aeromicrobium senzhongii</name>
    <dbReference type="NCBI Taxonomy" id="2663859"/>
    <lineage>
        <taxon>Bacteria</taxon>
        <taxon>Bacillati</taxon>
        <taxon>Actinomycetota</taxon>
        <taxon>Actinomycetes</taxon>
        <taxon>Propionibacteriales</taxon>
        <taxon>Nocardioidaceae</taxon>
        <taxon>Aeromicrobium</taxon>
    </lineage>
</organism>
<proteinExistence type="predicted"/>
<evidence type="ECO:0000313" key="3">
    <source>
        <dbReference type="Proteomes" id="UP000620591"/>
    </source>
</evidence>
<dbReference type="GO" id="GO:0043758">
    <property type="term" value="F:acetate-CoA ligase (ADP-forming) activity"/>
    <property type="evidence" value="ECO:0007669"/>
    <property type="project" value="InterPro"/>
</dbReference>
<dbReference type="PANTHER" id="PTHR42793:SF4">
    <property type="entry name" value="BLL6376 PROTEIN"/>
    <property type="match status" value="1"/>
</dbReference>
<name>A0A8I0EVP4_9ACTN</name>
<reference evidence="2" key="1">
    <citation type="submission" date="2020-09" db="EMBL/GenBank/DDBJ databases">
        <title>Novel species in genus Aeromicrobium.</title>
        <authorList>
            <person name="Zhang G."/>
        </authorList>
    </citation>
    <scope>NUCLEOTIDE SEQUENCE</scope>
    <source>
        <strain evidence="2">Zg-636</strain>
    </source>
</reference>
<dbReference type="EMBL" id="JACTVM010000002">
    <property type="protein sequence ID" value="MBC9226473.1"/>
    <property type="molecule type" value="Genomic_DNA"/>
</dbReference>